<dbReference type="SUPFAM" id="SSF111369">
    <property type="entry name" value="HlyD-like secretion proteins"/>
    <property type="match status" value="1"/>
</dbReference>
<dbReference type="RefSeq" id="WP_126444434.1">
    <property type="nucleotide sequence ID" value="NZ_CP034549.1"/>
</dbReference>
<organism evidence="2 3">
    <name type="scientific">Nonlabens ponticola</name>
    <dbReference type="NCBI Taxonomy" id="2496866"/>
    <lineage>
        <taxon>Bacteria</taxon>
        <taxon>Pseudomonadati</taxon>
        <taxon>Bacteroidota</taxon>
        <taxon>Flavobacteriia</taxon>
        <taxon>Flavobacteriales</taxon>
        <taxon>Flavobacteriaceae</taxon>
        <taxon>Nonlabens</taxon>
    </lineage>
</organism>
<dbReference type="KEGG" id="noj:EJ995_00130"/>
<keyword evidence="3" id="KW-1185">Reference proteome</keyword>
<evidence type="ECO:0000313" key="2">
    <source>
        <dbReference type="EMBL" id="AZQ42721.1"/>
    </source>
</evidence>
<dbReference type="AlphaFoldDB" id="A0A3S9MU78"/>
<name>A0A3S9MU78_9FLAO</name>
<reference evidence="2 3" key="1">
    <citation type="submission" date="2018-12" db="EMBL/GenBank/DDBJ databases">
        <title>Complete genome of Nonlabens sp. MJ115.</title>
        <authorList>
            <person name="Choi H.S."/>
            <person name="Jung J."/>
        </authorList>
    </citation>
    <scope>NUCLEOTIDE SEQUENCE [LARGE SCALE GENOMIC DNA]</scope>
    <source>
        <strain evidence="2 3">MJ115</strain>
    </source>
</reference>
<feature type="domain" description="Multidrug resistance protein MdtA-like barrel-sandwich hybrid" evidence="1">
    <location>
        <begin position="67"/>
        <end position="216"/>
    </location>
</feature>
<sequence>MRKTVLSIVGVVLVIAAVAAAYFIVESKEKPQSKVKEEIKIVETDTVQNSTVPIIIPANGNLTAKRRVELFSEVTGVFRPVNKLFRTGQAYSAGEAMIRIDNTEFYAQVQSSRTSLYNQIAAIMADLRLDYPESFSQWQSYLDNWNLNNSTPALPQPVNDREKYFITNSGINATYYNIKNLERRLGKFVMTAPFTGVLTEAMVTEGTLVRNGQQLGEFIATGTYELQVAISGEFADLLQVGETVMLENTSGTQTYVGKVTRVNAKIDPSSQTITTVIEVSHPDLKQGMYVKARLNVQQIENAVELDRSLLQQGNSIFTVVDGRLDLVKIDPVFYTDETVVIKGLDDNTVIINKVLSGAYQDMKVQTQEQATRKKTQDSIAQARES</sequence>
<dbReference type="Gene3D" id="2.40.30.170">
    <property type="match status" value="1"/>
</dbReference>
<evidence type="ECO:0000313" key="3">
    <source>
        <dbReference type="Proteomes" id="UP000279600"/>
    </source>
</evidence>
<dbReference type="GO" id="GO:0015562">
    <property type="term" value="F:efflux transmembrane transporter activity"/>
    <property type="evidence" value="ECO:0007669"/>
    <property type="project" value="TreeGrafter"/>
</dbReference>
<dbReference type="OrthoDB" id="1114717at2"/>
<dbReference type="EMBL" id="CP034549">
    <property type="protein sequence ID" value="AZQ42721.1"/>
    <property type="molecule type" value="Genomic_DNA"/>
</dbReference>
<gene>
    <name evidence="2" type="ORF">EJ995_00130</name>
</gene>
<dbReference type="Pfam" id="PF25917">
    <property type="entry name" value="BSH_RND"/>
    <property type="match status" value="1"/>
</dbReference>
<dbReference type="Gene3D" id="2.40.50.100">
    <property type="match status" value="1"/>
</dbReference>
<accession>A0A3S9MU78</accession>
<evidence type="ECO:0000259" key="1">
    <source>
        <dbReference type="Pfam" id="PF25917"/>
    </source>
</evidence>
<dbReference type="PANTHER" id="PTHR30469:SF15">
    <property type="entry name" value="HLYD FAMILY OF SECRETION PROTEINS"/>
    <property type="match status" value="1"/>
</dbReference>
<dbReference type="PANTHER" id="PTHR30469">
    <property type="entry name" value="MULTIDRUG RESISTANCE PROTEIN MDTA"/>
    <property type="match status" value="1"/>
</dbReference>
<dbReference type="Proteomes" id="UP000279600">
    <property type="component" value="Chromosome"/>
</dbReference>
<protein>
    <submittedName>
        <fullName evidence="2">HlyD family efflux transporter periplasmic adaptor subunit</fullName>
    </submittedName>
</protein>
<dbReference type="InterPro" id="IPR058625">
    <property type="entry name" value="MdtA-like_BSH"/>
</dbReference>
<proteinExistence type="predicted"/>
<dbReference type="Gene3D" id="1.10.287.470">
    <property type="entry name" value="Helix hairpin bin"/>
    <property type="match status" value="1"/>
</dbReference>
<dbReference type="GO" id="GO:1990281">
    <property type="term" value="C:efflux pump complex"/>
    <property type="evidence" value="ECO:0007669"/>
    <property type="project" value="TreeGrafter"/>
</dbReference>